<evidence type="ECO:0000313" key="2">
    <source>
        <dbReference type="EMBL" id="OMP05802.1"/>
    </source>
</evidence>
<dbReference type="Proteomes" id="UP000187203">
    <property type="component" value="Unassembled WGS sequence"/>
</dbReference>
<comment type="caution">
    <text evidence="2">The sequence shown here is derived from an EMBL/GenBank/DDBJ whole genome shotgun (WGS) entry which is preliminary data.</text>
</comment>
<evidence type="ECO:0008006" key="4">
    <source>
        <dbReference type="Google" id="ProtNLM"/>
    </source>
</evidence>
<gene>
    <name evidence="2" type="ORF">COLO4_08538</name>
</gene>
<keyword evidence="1" id="KW-0732">Signal</keyword>
<feature type="signal peptide" evidence="1">
    <location>
        <begin position="1"/>
        <end position="26"/>
    </location>
</feature>
<evidence type="ECO:0000313" key="3">
    <source>
        <dbReference type="Proteomes" id="UP000187203"/>
    </source>
</evidence>
<sequence length="61" mass="6501">MEPIAFSSHFLYSLALSVGSVVSAAAHHSHPSFSVWPTSMPLLPTPSPAPSYGTKSYRSLL</sequence>
<name>A0A1R3KFB9_9ROSI</name>
<dbReference type="EMBL" id="AWUE01013846">
    <property type="protein sequence ID" value="OMP05802.1"/>
    <property type="molecule type" value="Genomic_DNA"/>
</dbReference>
<dbReference type="AlphaFoldDB" id="A0A1R3KFB9"/>
<reference evidence="3" key="1">
    <citation type="submission" date="2013-09" db="EMBL/GenBank/DDBJ databases">
        <title>Corchorus olitorius genome sequencing.</title>
        <authorList>
            <person name="Alam M."/>
            <person name="Haque M.S."/>
            <person name="Islam M.S."/>
            <person name="Emdad E.M."/>
            <person name="Islam M.M."/>
            <person name="Ahmed B."/>
            <person name="Halim A."/>
            <person name="Hossen Q.M.M."/>
            <person name="Hossain M.Z."/>
            <person name="Ahmed R."/>
            <person name="Khan M.M."/>
            <person name="Islam R."/>
            <person name="Rashid M.M."/>
            <person name="Khan S.A."/>
            <person name="Rahman M.S."/>
            <person name="Alam M."/>
            <person name="Yahiya A.S."/>
            <person name="Khan M.S."/>
            <person name="Azam M.S."/>
            <person name="Haque T."/>
            <person name="Lashkar M.Z.H."/>
            <person name="Akhand A.I."/>
            <person name="Morshed G."/>
            <person name="Roy S."/>
            <person name="Uddin K.S."/>
            <person name="Rabeya T."/>
            <person name="Hossain A.S."/>
            <person name="Chowdhury A."/>
            <person name="Snigdha A.R."/>
            <person name="Mortoza M.S."/>
            <person name="Matin S.A."/>
            <person name="Hoque S.M.E."/>
            <person name="Islam M.K."/>
            <person name="Roy D.K."/>
            <person name="Haider R."/>
            <person name="Moosa M.M."/>
            <person name="Elias S.M."/>
            <person name="Hasan A.M."/>
            <person name="Jahan S."/>
            <person name="Shafiuddin M."/>
            <person name="Mahmood N."/>
            <person name="Shommy N.S."/>
        </authorList>
    </citation>
    <scope>NUCLEOTIDE SEQUENCE [LARGE SCALE GENOMIC DNA]</scope>
    <source>
        <strain evidence="3">cv. O-4</strain>
    </source>
</reference>
<protein>
    <recommendedName>
        <fullName evidence="4">Secreted protein</fullName>
    </recommendedName>
</protein>
<organism evidence="2 3">
    <name type="scientific">Corchorus olitorius</name>
    <dbReference type="NCBI Taxonomy" id="93759"/>
    <lineage>
        <taxon>Eukaryota</taxon>
        <taxon>Viridiplantae</taxon>
        <taxon>Streptophyta</taxon>
        <taxon>Embryophyta</taxon>
        <taxon>Tracheophyta</taxon>
        <taxon>Spermatophyta</taxon>
        <taxon>Magnoliopsida</taxon>
        <taxon>eudicotyledons</taxon>
        <taxon>Gunneridae</taxon>
        <taxon>Pentapetalae</taxon>
        <taxon>rosids</taxon>
        <taxon>malvids</taxon>
        <taxon>Malvales</taxon>
        <taxon>Malvaceae</taxon>
        <taxon>Grewioideae</taxon>
        <taxon>Apeibeae</taxon>
        <taxon>Corchorus</taxon>
    </lineage>
</organism>
<accession>A0A1R3KFB9</accession>
<proteinExistence type="predicted"/>
<feature type="chain" id="PRO_5012345179" description="Secreted protein" evidence="1">
    <location>
        <begin position="27"/>
        <end position="61"/>
    </location>
</feature>
<keyword evidence="3" id="KW-1185">Reference proteome</keyword>
<evidence type="ECO:0000256" key="1">
    <source>
        <dbReference type="SAM" id="SignalP"/>
    </source>
</evidence>